<sequence length="675" mass="74658">MNRSSSTVNEFGLEGGPGQGSETFSVMKPAGHEDDNVPLWRPFGQGFMEDLRNKLPWYWSDIKDGLRFKSLATVLYLFWGSIANAVAFGSVLGRATNGQIGATETLLATAALGMVYPLLCGQPLTIMGATGPIMAYIIALRTLCLGLGINFLAFYAWSGIFLSGFLFLGAMFSLSNAIKLVTRFTEELFSVLISVIYIYEGMFYFVQLFTNSEVTHGEAKAGILVGLLTFFTALSIRYSRDGRLFNQWFRNKMADFAPVIAIILGIGAAWSVDSHMFFHSCLPPALSLCRILIGHYGINKVDLDFLNMTEGGIFQTTLSTDVRPWVVDLSDISAGGIALAALGGLLAFVMVYFDQNITVRLVNARQHMLKKGGGYDMDMMALCICTILLSLVGCPWMVSATVPSLNHCRSLCLIGNEENKEETDEDKEQNEAHSREVLERIKTMVEAQDKPNVPTLQQTKTLPVESANAEAEGEAEGDEPQQEEDLEAGPVVLPSVASEIKTTRLPTQKSHLEIVRDIHNTAKWAVEMLALPAGTGITGCVEQRVTAFTIHLLILLALLFGRVALAAIPMAVLRGLFLYSGYTNLSGNEFWERLWLPITDKNKRPDRSYTRVVPLWRTHVWTLIQVGMLIAIVALMRSPVGFVFPVIIGLLHPLRLVLGRWFYSEDELEKVDSHF</sequence>
<dbReference type="PANTHER" id="PTHR11453:SF127">
    <property type="entry name" value="SOLUTE CARRIER FAMILY 4 MEMBER 11"/>
    <property type="match status" value="1"/>
</dbReference>
<accession>A0A0G4FM35</accession>
<feature type="transmembrane region" description="Helical" evidence="6">
    <location>
        <begin position="221"/>
        <end position="238"/>
    </location>
</feature>
<comment type="subcellular location">
    <subcellularLocation>
        <location evidence="1">Membrane</location>
        <topology evidence="1">Multi-pass membrane protein</topology>
    </subcellularLocation>
</comment>
<proteinExistence type="predicted"/>
<feature type="region of interest" description="Disordered" evidence="5">
    <location>
        <begin position="1"/>
        <end position="23"/>
    </location>
</feature>
<gene>
    <name evidence="8" type="ORF">Cvel_17534</name>
</gene>
<dbReference type="EMBL" id="CDMZ01000448">
    <property type="protein sequence ID" value="CEM14584.1"/>
    <property type="molecule type" value="Genomic_DNA"/>
</dbReference>
<feature type="transmembrane region" description="Helical" evidence="6">
    <location>
        <begin position="160"/>
        <end position="181"/>
    </location>
</feature>
<feature type="transmembrane region" description="Helical" evidence="6">
    <location>
        <begin position="73"/>
        <end position="93"/>
    </location>
</feature>
<dbReference type="InterPro" id="IPR003020">
    <property type="entry name" value="HCO3_transpt_euk"/>
</dbReference>
<evidence type="ECO:0000256" key="1">
    <source>
        <dbReference type="ARBA" id="ARBA00004141"/>
    </source>
</evidence>
<evidence type="ECO:0000256" key="6">
    <source>
        <dbReference type="SAM" id="Phobius"/>
    </source>
</evidence>
<dbReference type="PhylomeDB" id="A0A0G4FM35"/>
<evidence type="ECO:0000256" key="3">
    <source>
        <dbReference type="ARBA" id="ARBA00022989"/>
    </source>
</evidence>
<dbReference type="Gene3D" id="1.10.287.570">
    <property type="entry name" value="Helical hairpin bin"/>
    <property type="match status" value="1"/>
</dbReference>
<dbReference type="InterPro" id="IPR011531">
    <property type="entry name" value="HCO3_transpt-like_TM_dom"/>
</dbReference>
<evidence type="ECO:0000256" key="4">
    <source>
        <dbReference type="ARBA" id="ARBA00023136"/>
    </source>
</evidence>
<dbReference type="GO" id="GO:0006820">
    <property type="term" value="P:monoatomic anion transport"/>
    <property type="evidence" value="ECO:0007669"/>
    <property type="project" value="InterPro"/>
</dbReference>
<keyword evidence="2 6" id="KW-0812">Transmembrane</keyword>
<name>A0A0G4FM35_9ALVE</name>
<protein>
    <recommendedName>
        <fullName evidence="7">Bicarbonate transporter-like transmembrane domain-containing protein</fullName>
    </recommendedName>
</protein>
<keyword evidence="3 6" id="KW-1133">Transmembrane helix</keyword>
<dbReference type="Pfam" id="PF00955">
    <property type="entry name" value="HCO3_cotransp"/>
    <property type="match status" value="3"/>
</dbReference>
<feature type="transmembrane region" description="Helical" evidence="6">
    <location>
        <begin position="133"/>
        <end position="154"/>
    </location>
</feature>
<dbReference type="VEuPathDB" id="CryptoDB:Cvel_17534"/>
<organism evidence="8">
    <name type="scientific">Chromera velia CCMP2878</name>
    <dbReference type="NCBI Taxonomy" id="1169474"/>
    <lineage>
        <taxon>Eukaryota</taxon>
        <taxon>Sar</taxon>
        <taxon>Alveolata</taxon>
        <taxon>Colpodellida</taxon>
        <taxon>Chromeraceae</taxon>
        <taxon>Chromera</taxon>
    </lineage>
</organism>
<keyword evidence="4 6" id="KW-0472">Membrane</keyword>
<dbReference type="AlphaFoldDB" id="A0A0G4FM35"/>
<feature type="transmembrane region" description="Helical" evidence="6">
    <location>
        <begin position="332"/>
        <end position="353"/>
    </location>
</feature>
<feature type="transmembrane region" description="Helical" evidence="6">
    <location>
        <begin position="188"/>
        <end position="209"/>
    </location>
</feature>
<feature type="region of interest" description="Disordered" evidence="5">
    <location>
        <begin position="448"/>
        <end position="487"/>
    </location>
</feature>
<evidence type="ECO:0000259" key="7">
    <source>
        <dbReference type="Pfam" id="PF00955"/>
    </source>
</evidence>
<feature type="transmembrane region" description="Helical" evidence="6">
    <location>
        <begin position="642"/>
        <end position="663"/>
    </location>
</feature>
<dbReference type="GO" id="GO:0050801">
    <property type="term" value="P:monoatomic ion homeostasis"/>
    <property type="evidence" value="ECO:0007669"/>
    <property type="project" value="TreeGrafter"/>
</dbReference>
<evidence type="ECO:0000313" key="8">
    <source>
        <dbReference type="EMBL" id="CEM14584.1"/>
    </source>
</evidence>
<dbReference type="PANTHER" id="PTHR11453">
    <property type="entry name" value="ANION EXCHANGE PROTEIN"/>
    <property type="match status" value="1"/>
</dbReference>
<feature type="transmembrane region" description="Helical" evidence="6">
    <location>
        <begin position="550"/>
        <end position="573"/>
    </location>
</feature>
<evidence type="ECO:0000256" key="2">
    <source>
        <dbReference type="ARBA" id="ARBA00022692"/>
    </source>
</evidence>
<feature type="transmembrane region" description="Helical" evidence="6">
    <location>
        <begin position="614"/>
        <end position="636"/>
    </location>
</feature>
<evidence type="ECO:0000256" key="5">
    <source>
        <dbReference type="SAM" id="MobiDB-lite"/>
    </source>
</evidence>
<dbReference type="GO" id="GO:0005886">
    <property type="term" value="C:plasma membrane"/>
    <property type="evidence" value="ECO:0007669"/>
    <property type="project" value="TreeGrafter"/>
</dbReference>
<feature type="domain" description="Bicarbonate transporter-like transmembrane" evidence="7">
    <location>
        <begin position="537"/>
        <end position="673"/>
    </location>
</feature>
<feature type="domain" description="Bicarbonate transporter-like transmembrane" evidence="7">
    <location>
        <begin position="42"/>
        <end position="214"/>
    </location>
</feature>
<reference evidence="8" key="1">
    <citation type="submission" date="2014-11" db="EMBL/GenBank/DDBJ databases">
        <authorList>
            <person name="Otto D Thomas"/>
            <person name="Naeem Raeece"/>
        </authorList>
    </citation>
    <scope>NUCLEOTIDE SEQUENCE</scope>
</reference>
<dbReference type="GO" id="GO:0005452">
    <property type="term" value="F:solute:inorganic anion antiporter activity"/>
    <property type="evidence" value="ECO:0007669"/>
    <property type="project" value="InterPro"/>
</dbReference>
<feature type="domain" description="Bicarbonate transporter-like transmembrane" evidence="7">
    <location>
        <begin position="224"/>
        <end position="417"/>
    </location>
</feature>
<dbReference type="PRINTS" id="PR01231">
    <property type="entry name" value="HCO3TRNSPORT"/>
</dbReference>
<feature type="transmembrane region" description="Helical" evidence="6">
    <location>
        <begin position="259"/>
        <end position="278"/>
    </location>
</feature>
<feature type="transmembrane region" description="Helical" evidence="6">
    <location>
        <begin position="105"/>
        <end position="126"/>
    </location>
</feature>
<feature type="compositionally biased region" description="Acidic residues" evidence="5">
    <location>
        <begin position="471"/>
        <end position="487"/>
    </location>
</feature>